<gene>
    <name evidence="2" type="ORF">PCOR1329_LOCUS58729</name>
</gene>
<evidence type="ECO:0000256" key="1">
    <source>
        <dbReference type="SAM" id="MobiDB-lite"/>
    </source>
</evidence>
<name>A0ABN9VKV8_9DINO</name>
<evidence type="ECO:0000313" key="2">
    <source>
        <dbReference type="EMBL" id="CAK0873529.1"/>
    </source>
</evidence>
<dbReference type="Proteomes" id="UP001189429">
    <property type="component" value="Unassembled WGS sequence"/>
</dbReference>
<feature type="non-terminal residue" evidence="2">
    <location>
        <position position="1"/>
    </location>
</feature>
<sequence>AAQSRADFANVLSQTELLTKFHWQLRTLHNYVHEFLEAANGHGGVPAGDIWGRDGPVPAAAKHLHAQQQLPRRGRGRGSRQVRRRSGRRFGRGPLLTVAHTTQAHIRGAPRGAGAARVPVASGPPGRHRGPWR</sequence>
<feature type="non-terminal residue" evidence="2">
    <location>
        <position position="133"/>
    </location>
</feature>
<organism evidence="2 3">
    <name type="scientific">Prorocentrum cordatum</name>
    <dbReference type="NCBI Taxonomy" id="2364126"/>
    <lineage>
        <taxon>Eukaryota</taxon>
        <taxon>Sar</taxon>
        <taxon>Alveolata</taxon>
        <taxon>Dinophyceae</taxon>
        <taxon>Prorocentrales</taxon>
        <taxon>Prorocentraceae</taxon>
        <taxon>Prorocentrum</taxon>
    </lineage>
</organism>
<reference evidence="2" key="1">
    <citation type="submission" date="2023-10" db="EMBL/GenBank/DDBJ databases">
        <authorList>
            <person name="Chen Y."/>
            <person name="Shah S."/>
            <person name="Dougan E. K."/>
            <person name="Thang M."/>
            <person name="Chan C."/>
        </authorList>
    </citation>
    <scope>NUCLEOTIDE SEQUENCE [LARGE SCALE GENOMIC DNA]</scope>
</reference>
<protein>
    <recommendedName>
        <fullName evidence="4">Spindle pole body component</fullName>
    </recommendedName>
</protein>
<dbReference type="EMBL" id="CAUYUJ010017290">
    <property type="protein sequence ID" value="CAK0873529.1"/>
    <property type="molecule type" value="Genomic_DNA"/>
</dbReference>
<feature type="region of interest" description="Disordered" evidence="1">
    <location>
        <begin position="65"/>
        <end position="133"/>
    </location>
</feature>
<feature type="compositionally biased region" description="Basic residues" evidence="1">
    <location>
        <begin position="72"/>
        <end position="91"/>
    </location>
</feature>
<evidence type="ECO:0008006" key="4">
    <source>
        <dbReference type="Google" id="ProtNLM"/>
    </source>
</evidence>
<comment type="caution">
    <text evidence="2">The sequence shown here is derived from an EMBL/GenBank/DDBJ whole genome shotgun (WGS) entry which is preliminary data.</text>
</comment>
<proteinExistence type="predicted"/>
<keyword evidence="3" id="KW-1185">Reference proteome</keyword>
<accession>A0ABN9VKV8</accession>
<feature type="compositionally biased region" description="Low complexity" evidence="1">
    <location>
        <begin position="107"/>
        <end position="125"/>
    </location>
</feature>
<evidence type="ECO:0000313" key="3">
    <source>
        <dbReference type="Proteomes" id="UP001189429"/>
    </source>
</evidence>